<dbReference type="Pfam" id="PF13620">
    <property type="entry name" value="CarboxypepD_reg"/>
    <property type="match status" value="1"/>
</dbReference>
<dbReference type="InterPro" id="IPR041700">
    <property type="entry name" value="OMP_b-brl_3"/>
</dbReference>
<dbReference type="PATRIC" id="fig|761659.10.peg.2778"/>
<dbReference type="InterPro" id="IPR037066">
    <property type="entry name" value="Plug_dom_sf"/>
</dbReference>
<reference evidence="6 7" key="1">
    <citation type="journal article" date="2010" name="ISME J.">
        <title>Fine-scale evolution: genomic, phenotypic and ecological differentiation in two coexisting Salinibacter ruber strains.</title>
        <authorList>
            <person name="Pena A."/>
            <person name="Teeling H."/>
            <person name="Huerta-Cepas J."/>
            <person name="Santos F."/>
            <person name="Yarza P."/>
            <person name="Brito-Echeverria J."/>
            <person name="Lucio M."/>
            <person name="Schmitt-Kopplin P."/>
            <person name="Meseguer I."/>
            <person name="Schenowitz C."/>
            <person name="Dossat C."/>
            <person name="Barbe V."/>
            <person name="Dopazo J."/>
            <person name="Rossello-Mora R."/>
            <person name="Schuler M."/>
            <person name="Glockner F.O."/>
            <person name="Amann R."/>
            <person name="Gabaldon T."/>
            <person name="Anton J."/>
        </authorList>
    </citation>
    <scope>NUCLEOTIDE SEQUENCE [LARGE SCALE GENOMIC DNA]</scope>
    <source>
        <strain evidence="6 7">M8</strain>
    </source>
</reference>
<evidence type="ECO:0000259" key="5">
    <source>
        <dbReference type="Pfam" id="PF14905"/>
    </source>
</evidence>
<evidence type="ECO:0000313" key="6">
    <source>
        <dbReference type="EMBL" id="CBH25470.1"/>
    </source>
</evidence>
<dbReference type="PANTHER" id="PTHR40980:SF4">
    <property type="entry name" value="TONB-DEPENDENT RECEPTOR-LIKE BETA-BARREL DOMAIN-CONTAINING PROTEIN"/>
    <property type="match status" value="1"/>
</dbReference>
<keyword evidence="3" id="KW-0998">Cell outer membrane</keyword>
<organism evidence="6 7">
    <name type="scientific">Salinibacter ruber (strain M8)</name>
    <dbReference type="NCBI Taxonomy" id="761659"/>
    <lineage>
        <taxon>Bacteria</taxon>
        <taxon>Pseudomonadati</taxon>
        <taxon>Rhodothermota</taxon>
        <taxon>Rhodothermia</taxon>
        <taxon>Rhodothermales</taxon>
        <taxon>Salinibacteraceae</taxon>
        <taxon>Salinibacter</taxon>
    </lineage>
</organism>
<reference evidence="7" key="2">
    <citation type="submission" date="2010-04" db="EMBL/GenBank/DDBJ databases">
        <title>Genome sequence of Salinibacter ruber M8.</title>
        <authorList>
            <consortium name="Genoscope"/>
        </authorList>
    </citation>
    <scope>NUCLEOTIDE SEQUENCE [LARGE SCALE GENOMIC DNA]</scope>
    <source>
        <strain evidence="7">M8</strain>
    </source>
</reference>
<dbReference type="Gene3D" id="2.60.40.1120">
    <property type="entry name" value="Carboxypeptidase-like, regulatory domain"/>
    <property type="match status" value="1"/>
</dbReference>
<dbReference type="SUPFAM" id="SSF56935">
    <property type="entry name" value="Porins"/>
    <property type="match status" value="1"/>
</dbReference>
<evidence type="ECO:0000256" key="4">
    <source>
        <dbReference type="SAM" id="MobiDB-lite"/>
    </source>
</evidence>
<dbReference type="InterPro" id="IPR036942">
    <property type="entry name" value="Beta-barrel_TonB_sf"/>
</dbReference>
<dbReference type="Proteomes" id="UP000000933">
    <property type="component" value="Chromosome"/>
</dbReference>
<dbReference type="SUPFAM" id="SSF49464">
    <property type="entry name" value="Carboxypeptidase regulatory domain-like"/>
    <property type="match status" value="1"/>
</dbReference>
<proteinExistence type="predicted"/>
<feature type="compositionally biased region" description="Basic and acidic residues" evidence="4">
    <location>
        <begin position="378"/>
        <end position="392"/>
    </location>
</feature>
<dbReference type="Gene3D" id="2.170.130.10">
    <property type="entry name" value="TonB-dependent receptor, plug domain"/>
    <property type="match status" value="1"/>
</dbReference>
<feature type="domain" description="Outer membrane protein beta-barrel" evidence="5">
    <location>
        <begin position="461"/>
        <end position="857"/>
    </location>
</feature>
<comment type="subcellular location">
    <subcellularLocation>
        <location evidence="1">Cell outer membrane</location>
    </subcellularLocation>
</comment>
<accession>D5HBR5</accession>
<dbReference type="Pfam" id="PF14905">
    <property type="entry name" value="OMP_b-brl_3"/>
    <property type="match status" value="1"/>
</dbReference>
<dbReference type="GO" id="GO:0009279">
    <property type="term" value="C:cell outer membrane"/>
    <property type="evidence" value="ECO:0007669"/>
    <property type="project" value="UniProtKB-SubCell"/>
</dbReference>
<evidence type="ECO:0000256" key="2">
    <source>
        <dbReference type="ARBA" id="ARBA00023136"/>
    </source>
</evidence>
<dbReference type="HOGENOM" id="CLU_017617_1_0_10"/>
<gene>
    <name evidence="6" type="ordered locus">SRM_02549</name>
</gene>
<keyword evidence="2" id="KW-0472">Membrane</keyword>
<sequence length="875" mass="96054">MSCSSSAGAPVPCEPRRAGALRRTGGILWSRRPIAHTASLPQTVHGFVLLPAMHTTRSKSSFGPRPVGLLGTVLLALLLGGLSSSPVLAQDEPAGVLTGRVVDAASDAPLQDATVALWENTGGDSTLVRGTVTGPEGRFTIEDVALGAYTLRISFVGYTTERRPNTQPAPSPDEADLGTIRLGRTTTQQQEVEVTADRPAARIETDRNVYNTSERALSAGGSARTVLEDLPSIRIDMDGSISFRGNESVSLQINGEPASLQGQSLVSYLESLSADAVDRVEVIPNPSAKYEPEGMSGIINIVLSRDLEAKWNGGLTLGGERDANDRYGGNGSANVGFQAGGWRVVGTYSHRRDGEEDTDTRIVERLNGGGPSTWVDQNGREEEQDRSHSFRTDADYSVAEGTSLGLETSVSLRRGDENGRSAYREYTGGAPTAENVTDRYVRRLDNSSSEESVDGRLDFNHDFAQDHSLSAQVRYDRDLEGEDGTYNIYGFENGARLSTPRDQEIDVVNEDEQDGSLKVDYARPLGSFSLETGYKGTLRRLDSDQTYEDRTTVFTFDELIHAAYGTVSRGIGDFQLEAGLRAEAVTTTFDLSSEDEVTNSSYVSLYPSAFLTYKPSPKRQARLSYSKRVDRPGLWDINPIEDNENPTFQERGNPGLDPEYIHSFELSLTQRWGIGSVSVTPYLRHTVNEIEEVRFEEDINGRTVIVRQAQNLSTSTSYGTELVTTFNAGDRLEGTLSGNLYRSVTDGSNVTTDLSQDAILFSGRGSVRAKLRDGLQLELSQFYRPARDIPPQGRIDRFASTELALQQELLGGDGTLTLRVDDLLNDTNMTMWYRDQDLYQESNMQWGAREVSLSFQYSFGSGSNDDRGRRDRDYR</sequence>
<dbReference type="EMBL" id="FP565814">
    <property type="protein sequence ID" value="CBH25470.1"/>
    <property type="molecule type" value="Genomic_DNA"/>
</dbReference>
<evidence type="ECO:0000256" key="1">
    <source>
        <dbReference type="ARBA" id="ARBA00004442"/>
    </source>
</evidence>
<evidence type="ECO:0000256" key="3">
    <source>
        <dbReference type="ARBA" id="ARBA00023237"/>
    </source>
</evidence>
<dbReference type="KEGG" id="srm:SRM_02549"/>
<dbReference type="AlphaFoldDB" id="D5HBR5"/>
<dbReference type="Gene3D" id="2.40.170.20">
    <property type="entry name" value="TonB-dependent receptor, beta-barrel domain"/>
    <property type="match status" value="1"/>
</dbReference>
<evidence type="ECO:0000313" key="7">
    <source>
        <dbReference type="Proteomes" id="UP000000933"/>
    </source>
</evidence>
<dbReference type="PANTHER" id="PTHR40980">
    <property type="entry name" value="PLUG DOMAIN-CONTAINING PROTEIN"/>
    <property type="match status" value="1"/>
</dbReference>
<feature type="region of interest" description="Disordered" evidence="4">
    <location>
        <begin position="366"/>
        <end position="392"/>
    </location>
</feature>
<name>D5HBR5_SALRM</name>
<protein>
    <recommendedName>
        <fullName evidence="5">Outer membrane protein beta-barrel domain-containing protein</fullName>
    </recommendedName>
</protein>
<dbReference type="InterPro" id="IPR008969">
    <property type="entry name" value="CarboxyPept-like_regulatory"/>
</dbReference>